<name>A0A7C8MRM9_9PEZI</name>
<evidence type="ECO:0000256" key="1">
    <source>
        <dbReference type="SAM" id="SignalP"/>
    </source>
</evidence>
<comment type="caution">
    <text evidence="2">The sequence shown here is derived from an EMBL/GenBank/DDBJ whole genome shotgun (WGS) entry which is preliminary data.</text>
</comment>
<feature type="signal peptide" evidence="1">
    <location>
        <begin position="1"/>
        <end position="18"/>
    </location>
</feature>
<protein>
    <recommendedName>
        <fullName evidence="4">SCP domain-containing protein</fullName>
    </recommendedName>
</protein>
<evidence type="ECO:0008006" key="4">
    <source>
        <dbReference type="Google" id="ProtNLM"/>
    </source>
</evidence>
<evidence type="ECO:0000313" key="2">
    <source>
        <dbReference type="EMBL" id="KAF2967791.1"/>
    </source>
</evidence>
<keyword evidence="3" id="KW-1185">Reference proteome</keyword>
<gene>
    <name evidence="2" type="ORF">GQX73_g5772</name>
</gene>
<accession>A0A7C8MRM9</accession>
<dbReference type="OrthoDB" id="5244619at2759"/>
<dbReference type="EMBL" id="WUBL01000061">
    <property type="protein sequence ID" value="KAF2967791.1"/>
    <property type="molecule type" value="Genomic_DNA"/>
</dbReference>
<dbReference type="AlphaFoldDB" id="A0A7C8MRM9"/>
<proteinExistence type="predicted"/>
<keyword evidence="1" id="KW-0732">Signal</keyword>
<organism evidence="2 3">
    <name type="scientific">Xylaria multiplex</name>
    <dbReference type="NCBI Taxonomy" id="323545"/>
    <lineage>
        <taxon>Eukaryota</taxon>
        <taxon>Fungi</taxon>
        <taxon>Dikarya</taxon>
        <taxon>Ascomycota</taxon>
        <taxon>Pezizomycotina</taxon>
        <taxon>Sordariomycetes</taxon>
        <taxon>Xylariomycetidae</taxon>
        <taxon>Xylariales</taxon>
        <taxon>Xylariaceae</taxon>
        <taxon>Xylaria</taxon>
    </lineage>
</organism>
<dbReference type="Proteomes" id="UP000481858">
    <property type="component" value="Unassembled WGS sequence"/>
</dbReference>
<sequence length="173" mass="20126">MRLILILNAFSTIAISSAIPWNTTPSLSTLADESRPYELPNTTRRIPVAMIECMGHNLSEQDYLGAKEAMLTWAENSADHIVPPGNYEAFWYPNVTQGEGVTWYICNCKLVARDKIPRWEIDEVQETLEEKCGKWQSGWVWSKKWEKGYNVVPTSWFRTKYLHYDRVCPKRCF</sequence>
<dbReference type="InParanoid" id="A0A7C8MRM9"/>
<evidence type="ECO:0000313" key="3">
    <source>
        <dbReference type="Proteomes" id="UP000481858"/>
    </source>
</evidence>
<reference evidence="2 3" key="1">
    <citation type="submission" date="2019-12" db="EMBL/GenBank/DDBJ databases">
        <title>Draft genome sequence of the ascomycete Xylaria multiplex DSM 110363.</title>
        <authorList>
            <person name="Buettner E."/>
            <person name="Kellner H."/>
        </authorList>
    </citation>
    <scope>NUCLEOTIDE SEQUENCE [LARGE SCALE GENOMIC DNA]</scope>
    <source>
        <strain evidence="2 3">DSM 110363</strain>
    </source>
</reference>
<feature type="chain" id="PRO_5028910471" description="SCP domain-containing protein" evidence="1">
    <location>
        <begin position="19"/>
        <end position="173"/>
    </location>
</feature>